<dbReference type="Pfam" id="PF12804">
    <property type="entry name" value="NTP_transf_3"/>
    <property type="match status" value="1"/>
</dbReference>
<evidence type="ECO:0000313" key="3">
    <source>
        <dbReference type="EMBL" id="MBC8573432.1"/>
    </source>
</evidence>
<dbReference type="EMBL" id="JACRSZ010000009">
    <property type="protein sequence ID" value="MBC8573432.1"/>
    <property type="molecule type" value="Genomic_DNA"/>
</dbReference>
<evidence type="ECO:0000259" key="2">
    <source>
        <dbReference type="Pfam" id="PF12804"/>
    </source>
</evidence>
<evidence type="ECO:0000259" key="1">
    <source>
        <dbReference type="Pfam" id="PF00126"/>
    </source>
</evidence>
<dbReference type="Gene3D" id="3.90.550.10">
    <property type="entry name" value="Spore Coat Polysaccharide Biosynthesis Protein SpsA, Chain A"/>
    <property type="match status" value="1"/>
</dbReference>
<dbReference type="PANTHER" id="PTHR30432:SF1">
    <property type="entry name" value="DNA-BINDING TRANSCRIPTIONAL DUAL REGULATOR MODE"/>
    <property type="match status" value="1"/>
</dbReference>
<dbReference type="Gene3D" id="1.10.10.10">
    <property type="entry name" value="Winged helix-like DNA-binding domain superfamily/Winged helix DNA-binding domain"/>
    <property type="match status" value="1"/>
</dbReference>
<accession>A0ABR7NC68</accession>
<comment type="caution">
    <text evidence="3">The sequence shown here is derived from an EMBL/GenBank/DDBJ whole genome shotgun (WGS) entry which is preliminary data.</text>
</comment>
<name>A0ABR7NC68_9FIRM</name>
<proteinExistence type="predicted"/>
<dbReference type="SUPFAM" id="SSF53448">
    <property type="entry name" value="Nucleotide-diphospho-sugar transferases"/>
    <property type="match status" value="1"/>
</dbReference>
<dbReference type="InterPro" id="IPR029044">
    <property type="entry name" value="Nucleotide-diphossugar_trans"/>
</dbReference>
<feature type="domain" description="MobA-like NTP transferase" evidence="2">
    <location>
        <begin position="29"/>
        <end position="137"/>
    </location>
</feature>
<gene>
    <name evidence="3" type="ORF">H8716_10115</name>
</gene>
<dbReference type="SUPFAM" id="SSF46785">
    <property type="entry name" value="Winged helix' DNA-binding domain"/>
    <property type="match status" value="1"/>
</dbReference>
<evidence type="ECO:0000313" key="4">
    <source>
        <dbReference type="Proteomes" id="UP000657421"/>
    </source>
</evidence>
<dbReference type="InterPro" id="IPR036388">
    <property type="entry name" value="WH-like_DNA-bd_sf"/>
</dbReference>
<dbReference type="InterPro" id="IPR000847">
    <property type="entry name" value="LysR_HTH_N"/>
</dbReference>
<dbReference type="Proteomes" id="UP000657421">
    <property type="component" value="Unassembled WGS sequence"/>
</dbReference>
<reference evidence="3 4" key="1">
    <citation type="submission" date="2020-08" db="EMBL/GenBank/DDBJ databases">
        <title>Genome public.</title>
        <authorList>
            <person name="Liu C."/>
            <person name="Sun Q."/>
        </authorList>
    </citation>
    <scope>NUCLEOTIDE SEQUENCE [LARGE SCALE GENOMIC DNA]</scope>
    <source>
        <strain evidence="3 4">NSJ-46</strain>
    </source>
</reference>
<sequence length="322" mass="36717">MNVGAVIVAAQDLAQDKTGNEELETFLPMLSVEGTTVIKREIYTLRKAGISPIIVVGGYQAAVLKNHISHNGVIFLEDPEYVCHDWLTSARIGMEASAERCDKVILLPVECPAFKVETLELLTECESDTCLYYDGEPGKLQLRISSHLKRDKISEEIYEDLKSEDGRDLMHRKRNMKNLDTDDSGILYDISRPEHIEKVRAYIRQIRDAKALSLKTKIVLSKGEDFFGPGIFHLLQYVDETGSIQAAAKKMGMSYSKCWKLLNRAEEQMGFPFLNRYNGGKNGGNSTITEEGREFMNRYHAMLEDMKRISQNFFDIYFQDYQ</sequence>
<keyword evidence="4" id="KW-1185">Reference proteome</keyword>
<dbReference type="InterPro" id="IPR051815">
    <property type="entry name" value="Molybdate_resp_trans_reg"/>
</dbReference>
<dbReference type="InterPro" id="IPR036390">
    <property type="entry name" value="WH_DNA-bd_sf"/>
</dbReference>
<dbReference type="Pfam" id="PF00126">
    <property type="entry name" value="HTH_1"/>
    <property type="match status" value="1"/>
</dbReference>
<dbReference type="InterPro" id="IPR025877">
    <property type="entry name" value="MobA-like_NTP_Trfase"/>
</dbReference>
<organism evidence="3 4">
    <name type="scientific">Jingyaoa shaoxingensis</name>
    <dbReference type="NCBI Taxonomy" id="2763671"/>
    <lineage>
        <taxon>Bacteria</taxon>
        <taxon>Bacillati</taxon>
        <taxon>Bacillota</taxon>
        <taxon>Clostridia</taxon>
        <taxon>Lachnospirales</taxon>
        <taxon>Lachnospiraceae</taxon>
        <taxon>Jingyaoa</taxon>
    </lineage>
</organism>
<protein>
    <submittedName>
        <fullName evidence="3">LysR family transcriptional regulator</fullName>
    </submittedName>
</protein>
<dbReference type="PANTHER" id="PTHR30432">
    <property type="entry name" value="TRANSCRIPTIONAL REGULATOR MODE"/>
    <property type="match status" value="1"/>
</dbReference>
<feature type="domain" description="HTH lysR-type" evidence="1">
    <location>
        <begin position="233"/>
        <end position="293"/>
    </location>
</feature>
<dbReference type="RefSeq" id="WP_249308637.1">
    <property type="nucleotide sequence ID" value="NZ_JACRSZ010000009.1"/>
</dbReference>